<organism evidence="3 4">
    <name type="scientific">Hydrogenibacillus schlegelii</name>
    <name type="common">Bacillus schlegelii</name>
    <dbReference type="NCBI Taxonomy" id="1484"/>
    <lineage>
        <taxon>Bacteria</taxon>
        <taxon>Bacillati</taxon>
        <taxon>Bacillota</taxon>
        <taxon>Bacilli</taxon>
        <taxon>Bacillales</taxon>
        <taxon>Bacillales Family X. Incertae Sedis</taxon>
        <taxon>Hydrogenibacillus</taxon>
    </lineage>
</organism>
<dbReference type="Proteomes" id="UP000748108">
    <property type="component" value="Unassembled WGS sequence"/>
</dbReference>
<feature type="transmembrane region" description="Helical" evidence="1">
    <location>
        <begin position="48"/>
        <end position="68"/>
    </location>
</feature>
<accession>A0A2T5G860</accession>
<sequence length="158" mass="16900">MNGGRADKRDPRGGAEEARVEAIMARVRAEARWAYPDHPESIVRQARIVGVFFFVLLGLVLLLAVGLIQKGAPPVEPAQGAELKPPVGSGPLMHALLVQEAPPAFPPAAYPGAVAAAGELLPYHPFWPAMTVNGTLVFGLFGGLVVLLFLRWWFGRSA</sequence>
<feature type="transmembrane region" description="Helical" evidence="1">
    <location>
        <begin position="135"/>
        <end position="154"/>
    </location>
</feature>
<proteinExistence type="predicted"/>
<gene>
    <name evidence="3" type="ORF">HSCHL_0413</name>
    <name evidence="2" type="ORF">KM312_09125</name>
</gene>
<dbReference type="AlphaFoldDB" id="A0A2T5G860"/>
<name>A0A2T5G860_HYDSH</name>
<dbReference type="EMBL" id="JAHHQF010000070">
    <property type="protein sequence ID" value="MBT9282785.1"/>
    <property type="molecule type" value="Genomic_DNA"/>
</dbReference>
<protein>
    <submittedName>
        <fullName evidence="3">Uncharacterized protein</fullName>
    </submittedName>
</protein>
<keyword evidence="1" id="KW-1133">Transmembrane helix</keyword>
<comment type="caution">
    <text evidence="3">The sequence shown here is derived from an EMBL/GenBank/DDBJ whole genome shotgun (WGS) entry which is preliminary data.</text>
</comment>
<dbReference type="Proteomes" id="UP000244180">
    <property type="component" value="Unassembled WGS sequence"/>
</dbReference>
<dbReference type="RefSeq" id="WP_220678469.1">
    <property type="nucleotide sequence ID" value="NZ_PEBV01000025.1"/>
</dbReference>
<evidence type="ECO:0000313" key="2">
    <source>
        <dbReference type="EMBL" id="MBT9282785.1"/>
    </source>
</evidence>
<keyword evidence="1" id="KW-0472">Membrane</keyword>
<evidence type="ECO:0000313" key="3">
    <source>
        <dbReference type="EMBL" id="PTQ52362.1"/>
    </source>
</evidence>
<evidence type="ECO:0000313" key="4">
    <source>
        <dbReference type="Proteomes" id="UP000244180"/>
    </source>
</evidence>
<keyword evidence="1" id="KW-0812">Transmembrane</keyword>
<reference evidence="3 4" key="1">
    <citation type="submission" date="2017-08" db="EMBL/GenBank/DDBJ databases">
        <title>Burning lignite coal seam in the remote Altai Mountains harbors a hydrogen-driven thermophilic microbial community.</title>
        <authorList>
            <person name="Kadnikov V.V."/>
            <person name="Mardanov A.V."/>
            <person name="Ivasenko D."/>
            <person name="Beletsky A.V."/>
            <person name="Karnachuk O.V."/>
            <person name="Ravin N.V."/>
        </authorList>
    </citation>
    <scope>NUCLEOTIDE SEQUENCE [LARGE SCALE GENOMIC DNA]</scope>
    <source>
        <strain evidence="3">AL33</strain>
    </source>
</reference>
<dbReference type="EMBL" id="PEBV01000025">
    <property type="protein sequence ID" value="PTQ52362.1"/>
    <property type="molecule type" value="Genomic_DNA"/>
</dbReference>
<reference evidence="2" key="2">
    <citation type="journal article" date="2021" name="Microbiology">
        <title>Metagenomic Analysis of the Microbial Community in the Underground Coal Fire Area (Kemerovo Region, Russia) Revealed Predominance of Thermophilic Members of the Phyla Deinococcus-thermus, Aquificae, and Firmicutes.</title>
        <authorList>
            <person name="Kadnikov V."/>
            <person name="Mardanov A.V."/>
            <person name="Beletsky A.V."/>
            <person name="Karnachuk O.V."/>
            <person name="Ravin N.V."/>
        </authorList>
    </citation>
    <scope>NUCLEOTIDE SEQUENCE</scope>
    <source>
        <strain evidence="2">RBS10-49</strain>
    </source>
</reference>
<evidence type="ECO:0000256" key="1">
    <source>
        <dbReference type="SAM" id="Phobius"/>
    </source>
</evidence>